<keyword evidence="3" id="KW-0119">Carbohydrate metabolism</keyword>
<dbReference type="Proteomes" id="UP000214746">
    <property type="component" value="Unassembled WGS sequence"/>
</dbReference>
<dbReference type="PANTHER" id="PTHR18964:SF149">
    <property type="entry name" value="BIFUNCTIONAL UDP-N-ACETYLGLUCOSAMINE 2-EPIMERASE_N-ACETYLMANNOSAMINE KINASE"/>
    <property type="match status" value="1"/>
</dbReference>
<dbReference type="AlphaFoldDB" id="A0A2W1NUB8"/>
<dbReference type="Pfam" id="PF00480">
    <property type="entry name" value="ROK"/>
    <property type="match status" value="1"/>
</dbReference>
<dbReference type="SUPFAM" id="SSF53067">
    <property type="entry name" value="Actin-like ATPase domain"/>
    <property type="match status" value="1"/>
</dbReference>
<comment type="caution">
    <text evidence="4">The sequence shown here is derived from an EMBL/GenBank/DDBJ whole genome shotgun (WGS) entry which is preliminary data.</text>
</comment>
<dbReference type="SUPFAM" id="SSF46785">
    <property type="entry name" value="Winged helix' DNA-binding domain"/>
    <property type="match status" value="1"/>
</dbReference>
<comment type="function">
    <text evidence="1">Transcriptional repressor of xylose-utilizing enzymes.</text>
</comment>
<keyword evidence="5" id="KW-1185">Reference proteome</keyword>
<organism evidence="4 5">
    <name type="scientific">Paenibacillus xerothermodurans</name>
    <dbReference type="NCBI Taxonomy" id="1977292"/>
    <lineage>
        <taxon>Bacteria</taxon>
        <taxon>Bacillati</taxon>
        <taxon>Bacillota</taxon>
        <taxon>Bacilli</taxon>
        <taxon>Bacillales</taxon>
        <taxon>Paenibacillaceae</taxon>
        <taxon>Paenibacillus</taxon>
    </lineage>
</organism>
<dbReference type="InterPro" id="IPR000600">
    <property type="entry name" value="ROK"/>
</dbReference>
<dbReference type="PANTHER" id="PTHR18964">
    <property type="entry name" value="ROK (REPRESSOR, ORF, KINASE) FAMILY"/>
    <property type="match status" value="1"/>
</dbReference>
<evidence type="ECO:0000256" key="2">
    <source>
        <dbReference type="ARBA" id="ARBA00006479"/>
    </source>
</evidence>
<keyword evidence="3" id="KW-0859">Xylose metabolism</keyword>
<dbReference type="InterPro" id="IPR036390">
    <property type="entry name" value="WH_DNA-bd_sf"/>
</dbReference>
<protein>
    <submittedName>
        <fullName evidence="4">ROK family transcriptional regulator</fullName>
    </submittedName>
</protein>
<dbReference type="GO" id="GO:0042732">
    <property type="term" value="P:D-xylose metabolic process"/>
    <property type="evidence" value="ECO:0007669"/>
    <property type="project" value="UniProtKB-KW"/>
</dbReference>
<dbReference type="RefSeq" id="WP_089198024.1">
    <property type="nucleotide sequence ID" value="NZ_NHRJ02000001.1"/>
</dbReference>
<reference evidence="4" key="1">
    <citation type="submission" date="2018-06" db="EMBL/GenBank/DDBJ databases">
        <title>Paenibacillus xerothermodurans sp. nov. an extremely dry heat resistant spore forming bacterium isolated from the soil of Cape Canaveral, Florida.</title>
        <authorList>
            <person name="Seuylemezian A."/>
            <person name="Kaur N."/>
            <person name="Patil P."/>
            <person name="Patil P."/>
            <person name="Mayilraj S."/>
            <person name="Vaishampayan P."/>
        </authorList>
    </citation>
    <scope>NUCLEOTIDE SEQUENCE [LARGE SCALE GENOMIC DNA]</scope>
    <source>
        <strain evidence="4">ATCC 27380</strain>
    </source>
</reference>
<comment type="similarity">
    <text evidence="2">Belongs to the ROK (NagC/XylR) family.</text>
</comment>
<dbReference type="Gene3D" id="3.30.420.40">
    <property type="match status" value="2"/>
</dbReference>
<name>A0A2W1NUB8_PAEXE</name>
<dbReference type="InterPro" id="IPR043129">
    <property type="entry name" value="ATPase_NBD"/>
</dbReference>
<gene>
    <name evidence="4" type="ORF">CBW46_000165</name>
</gene>
<evidence type="ECO:0000313" key="5">
    <source>
        <dbReference type="Proteomes" id="UP000214746"/>
    </source>
</evidence>
<proteinExistence type="inferred from homology"/>
<dbReference type="Gene3D" id="1.10.10.10">
    <property type="entry name" value="Winged helix-like DNA-binding domain superfamily/Winged helix DNA-binding domain"/>
    <property type="match status" value="1"/>
</dbReference>
<evidence type="ECO:0000256" key="3">
    <source>
        <dbReference type="ARBA" id="ARBA00022629"/>
    </source>
</evidence>
<dbReference type="InterPro" id="IPR036388">
    <property type="entry name" value="WH-like_DNA-bd_sf"/>
</dbReference>
<evidence type="ECO:0000313" key="4">
    <source>
        <dbReference type="EMBL" id="PZE22253.1"/>
    </source>
</evidence>
<dbReference type="EMBL" id="NHRJ02000001">
    <property type="protein sequence ID" value="PZE22253.1"/>
    <property type="molecule type" value="Genomic_DNA"/>
</dbReference>
<evidence type="ECO:0000256" key="1">
    <source>
        <dbReference type="ARBA" id="ARBA00002486"/>
    </source>
</evidence>
<accession>A0A2W1NUB8</accession>
<dbReference type="OrthoDB" id="9796533at2"/>
<sequence length="400" mass="43361">MHSNVPSLRREMNKSLVLNVPRQHGPLSRAQVAQKTNITRATVSGIVNDLLADGAIYESDTEYSSDGRKGVLLDYNGELGYGVAIDLGGTKISFALFDGNAELIARKEISTYQTKTRDAFITLLISSIHGLIEECERSVSSLQVIGIGTPGIVDNKRGIVIEGSPNLPEWDNVKLSERLGQEFGIPVILENDVRAALIGEIWQGKCKGLKNAALIALSTGIGSALLIDGNIIRGSRNAAGEIGYMLFERGHLRQDWSNKGCFEVLCSGSGLMERYCSSTDKKGNTSKWTSSADIFQCAANEDPAAIAIVDEFTDYLSIVVLNLVFTANPERIVLMGGLTKSADMFLHRLIGNVRKHTLSHTSVEIVVSDLKLLAPLYGMALLALNSVKPSLTLLKDIRLT</sequence>